<feature type="compositionally biased region" description="Basic and acidic residues" evidence="6">
    <location>
        <begin position="277"/>
        <end position="299"/>
    </location>
</feature>
<evidence type="ECO:0000313" key="8">
    <source>
        <dbReference type="EMBL" id="CAG5110145.1"/>
    </source>
</evidence>
<evidence type="ECO:0000256" key="4">
    <source>
        <dbReference type="PROSITE-ProRule" id="PRU00108"/>
    </source>
</evidence>
<evidence type="ECO:0000256" key="1">
    <source>
        <dbReference type="ARBA" id="ARBA00023125"/>
    </source>
</evidence>
<accession>A0ABN7SXI3</accession>
<dbReference type="PROSITE" id="PS50071">
    <property type="entry name" value="HOMEOBOX_2"/>
    <property type="match status" value="1"/>
</dbReference>
<feature type="region of interest" description="Disordered" evidence="6">
    <location>
        <begin position="58"/>
        <end position="90"/>
    </location>
</feature>
<keyword evidence="9" id="KW-1185">Reference proteome</keyword>
<sequence>MEELAKFVSGQFASPKIAAERRFKDILKTEEQENGLSEMQDPAPKTRLFRPHEHVPALDLSPRTTNINHQDPQISPENLSKDKQKQRRSRTNFTMEQIHALETLFEQTHYPDAFMREELSQNLGLSEARVQVWFQNRRAKSRKQESNEATHASIPGTLRQHAKMAGFAMRSGGIVSSCRPQLPVAIQPPIQMCDDLVSRSLLSAYHQANDSAQFARLSALLQLQRLRQPALISPLLRFPPLFHIPPVQFPHASVEPQASVSVVSEAETDSSPTRANQEQRDEEIGGENEEIKNEDLDVV</sequence>
<organism evidence="8 9">
    <name type="scientific">Oikopleura dioica</name>
    <name type="common">Tunicate</name>
    <dbReference type="NCBI Taxonomy" id="34765"/>
    <lineage>
        <taxon>Eukaryota</taxon>
        <taxon>Metazoa</taxon>
        <taxon>Chordata</taxon>
        <taxon>Tunicata</taxon>
        <taxon>Appendicularia</taxon>
        <taxon>Copelata</taxon>
        <taxon>Oikopleuridae</taxon>
        <taxon>Oikopleura</taxon>
    </lineage>
</organism>
<evidence type="ECO:0000256" key="3">
    <source>
        <dbReference type="ARBA" id="ARBA00023242"/>
    </source>
</evidence>
<dbReference type="CDD" id="cd00086">
    <property type="entry name" value="homeodomain"/>
    <property type="match status" value="1"/>
</dbReference>
<keyword evidence="1 4" id="KW-0238">DNA-binding</keyword>
<dbReference type="PANTHER" id="PTHR46255">
    <property type="entry name" value="SHORT STATURE HOMEOBOX"/>
    <property type="match status" value="1"/>
</dbReference>
<feature type="compositionally biased region" description="Polar residues" evidence="6">
    <location>
        <begin position="62"/>
        <end position="78"/>
    </location>
</feature>
<evidence type="ECO:0000256" key="6">
    <source>
        <dbReference type="SAM" id="MobiDB-lite"/>
    </source>
</evidence>
<dbReference type="PANTHER" id="PTHR46255:SF3">
    <property type="entry name" value="HOMEOBOX DOMAIN-CONTAINING PROTEIN"/>
    <property type="match status" value="1"/>
</dbReference>
<dbReference type="Proteomes" id="UP001158576">
    <property type="component" value="Chromosome 2"/>
</dbReference>
<dbReference type="InterPro" id="IPR000047">
    <property type="entry name" value="HTH_motif"/>
</dbReference>
<feature type="domain" description="Homeobox" evidence="7">
    <location>
        <begin position="84"/>
        <end position="144"/>
    </location>
</feature>
<gene>
    <name evidence="8" type="ORF">OKIOD_LOCUS13342</name>
</gene>
<evidence type="ECO:0000256" key="5">
    <source>
        <dbReference type="RuleBase" id="RU000682"/>
    </source>
</evidence>
<proteinExistence type="predicted"/>
<dbReference type="Pfam" id="PF00046">
    <property type="entry name" value="Homeodomain"/>
    <property type="match status" value="1"/>
</dbReference>
<evidence type="ECO:0000256" key="2">
    <source>
        <dbReference type="ARBA" id="ARBA00023155"/>
    </source>
</evidence>
<dbReference type="EMBL" id="OU015567">
    <property type="protein sequence ID" value="CAG5110145.1"/>
    <property type="molecule type" value="Genomic_DNA"/>
</dbReference>
<name>A0ABN7SXI3_OIKDI</name>
<dbReference type="InterPro" id="IPR052631">
    <property type="entry name" value="Paired_homeobox_Bicoid"/>
</dbReference>
<dbReference type="Gene3D" id="1.10.10.60">
    <property type="entry name" value="Homeodomain-like"/>
    <property type="match status" value="1"/>
</dbReference>
<dbReference type="PRINTS" id="PR00031">
    <property type="entry name" value="HTHREPRESSR"/>
</dbReference>
<dbReference type="InterPro" id="IPR009057">
    <property type="entry name" value="Homeodomain-like_sf"/>
</dbReference>
<dbReference type="InterPro" id="IPR017970">
    <property type="entry name" value="Homeobox_CS"/>
</dbReference>
<dbReference type="SUPFAM" id="SSF46689">
    <property type="entry name" value="Homeodomain-like"/>
    <property type="match status" value="1"/>
</dbReference>
<protein>
    <submittedName>
        <fullName evidence="8">Oidioi.mRNA.OKI2018_I69.chr2.g4577.t1.cds</fullName>
    </submittedName>
</protein>
<feature type="DNA-binding region" description="Homeobox" evidence="4">
    <location>
        <begin position="86"/>
        <end position="145"/>
    </location>
</feature>
<dbReference type="SMART" id="SM00389">
    <property type="entry name" value="HOX"/>
    <property type="match status" value="1"/>
</dbReference>
<feature type="region of interest" description="Disordered" evidence="6">
    <location>
        <begin position="258"/>
        <end position="299"/>
    </location>
</feature>
<keyword evidence="2 4" id="KW-0371">Homeobox</keyword>
<comment type="subcellular location">
    <subcellularLocation>
        <location evidence="4 5">Nucleus</location>
    </subcellularLocation>
</comment>
<dbReference type="InterPro" id="IPR001356">
    <property type="entry name" value="HD"/>
</dbReference>
<evidence type="ECO:0000313" key="9">
    <source>
        <dbReference type="Proteomes" id="UP001158576"/>
    </source>
</evidence>
<dbReference type="PROSITE" id="PS00027">
    <property type="entry name" value="HOMEOBOX_1"/>
    <property type="match status" value="1"/>
</dbReference>
<reference evidence="8 9" key="1">
    <citation type="submission" date="2021-04" db="EMBL/GenBank/DDBJ databases">
        <authorList>
            <person name="Bliznina A."/>
        </authorList>
    </citation>
    <scope>NUCLEOTIDE SEQUENCE [LARGE SCALE GENOMIC DNA]</scope>
</reference>
<evidence type="ECO:0000259" key="7">
    <source>
        <dbReference type="PROSITE" id="PS50071"/>
    </source>
</evidence>
<keyword evidence="3 4" id="KW-0539">Nucleus</keyword>